<comment type="caution">
    <text evidence="2">The sequence shown here is derived from an EMBL/GenBank/DDBJ whole genome shotgun (WGS) entry which is preliminary data.</text>
</comment>
<evidence type="ECO:0000313" key="2">
    <source>
        <dbReference type="EMBL" id="GJS75390.1"/>
    </source>
</evidence>
<dbReference type="Proteomes" id="UP001151760">
    <property type="component" value="Unassembled WGS sequence"/>
</dbReference>
<proteinExistence type="predicted"/>
<feature type="region of interest" description="Disordered" evidence="1">
    <location>
        <begin position="175"/>
        <end position="194"/>
    </location>
</feature>
<accession>A0ABQ4YCF3</accession>
<sequence length="210" mass="22986">MPRSNARAILLVILNTHLKRRRFICGLKASNTIITESPVRSFEKPRPPSSSIISLSSLHKIRINNFLMAAGVVAGDTAAQVEINEPRLDIAIEKIRNSGDKILTLAVVDNGHGMGHVSSVDNIVYLRIYGLVLDIDCPYAFSIDVRMLVQLAHLDCGGSHGVCVPFNFAKSGRMAESENWSPQQPPQAHTGHGLTQAKFSTSMLKCRIDT</sequence>
<gene>
    <name evidence="2" type="ORF">Tco_0725271</name>
</gene>
<dbReference type="EMBL" id="BQNB010010300">
    <property type="protein sequence ID" value="GJS75390.1"/>
    <property type="molecule type" value="Genomic_DNA"/>
</dbReference>
<protein>
    <submittedName>
        <fullName evidence="2">Uncharacterized protein</fullName>
    </submittedName>
</protein>
<evidence type="ECO:0000313" key="3">
    <source>
        <dbReference type="Proteomes" id="UP001151760"/>
    </source>
</evidence>
<organism evidence="2 3">
    <name type="scientific">Tanacetum coccineum</name>
    <dbReference type="NCBI Taxonomy" id="301880"/>
    <lineage>
        <taxon>Eukaryota</taxon>
        <taxon>Viridiplantae</taxon>
        <taxon>Streptophyta</taxon>
        <taxon>Embryophyta</taxon>
        <taxon>Tracheophyta</taxon>
        <taxon>Spermatophyta</taxon>
        <taxon>Magnoliopsida</taxon>
        <taxon>eudicotyledons</taxon>
        <taxon>Gunneridae</taxon>
        <taxon>Pentapetalae</taxon>
        <taxon>asterids</taxon>
        <taxon>campanulids</taxon>
        <taxon>Asterales</taxon>
        <taxon>Asteraceae</taxon>
        <taxon>Asteroideae</taxon>
        <taxon>Anthemideae</taxon>
        <taxon>Anthemidinae</taxon>
        <taxon>Tanacetum</taxon>
    </lineage>
</organism>
<evidence type="ECO:0000256" key="1">
    <source>
        <dbReference type="SAM" id="MobiDB-lite"/>
    </source>
</evidence>
<name>A0ABQ4YCF3_9ASTR</name>
<reference evidence="2" key="1">
    <citation type="journal article" date="2022" name="Int. J. Mol. Sci.">
        <title>Draft Genome of Tanacetum Coccineum: Genomic Comparison of Closely Related Tanacetum-Family Plants.</title>
        <authorList>
            <person name="Yamashiro T."/>
            <person name="Shiraishi A."/>
            <person name="Nakayama K."/>
            <person name="Satake H."/>
        </authorList>
    </citation>
    <scope>NUCLEOTIDE SEQUENCE</scope>
</reference>
<reference evidence="2" key="2">
    <citation type="submission" date="2022-01" db="EMBL/GenBank/DDBJ databases">
        <authorList>
            <person name="Yamashiro T."/>
            <person name="Shiraishi A."/>
            <person name="Satake H."/>
            <person name="Nakayama K."/>
        </authorList>
    </citation>
    <scope>NUCLEOTIDE SEQUENCE</scope>
</reference>
<keyword evidence="3" id="KW-1185">Reference proteome</keyword>